<gene>
    <name evidence="2" type="ORF">MNV_980005</name>
</gene>
<dbReference type="STRING" id="1392998.ANME2D_03012"/>
<accession>A0A284VUP6</accession>
<dbReference type="AlphaFoldDB" id="A0A284VUP6"/>
<evidence type="ECO:0000259" key="1">
    <source>
        <dbReference type="Pfam" id="PF26482"/>
    </source>
</evidence>
<dbReference type="InterPro" id="IPR011055">
    <property type="entry name" value="Dup_hybrid_motif"/>
</dbReference>
<name>A0A284VUP6_9EURY</name>
<feature type="domain" description="DUF8155" evidence="1">
    <location>
        <begin position="17"/>
        <end position="143"/>
    </location>
</feature>
<keyword evidence="3" id="KW-1185">Reference proteome</keyword>
<protein>
    <recommendedName>
        <fullName evidence="1">DUF8155 domain-containing protein</fullName>
    </recommendedName>
</protein>
<dbReference type="OrthoDB" id="36515at2157"/>
<dbReference type="Pfam" id="PF26482">
    <property type="entry name" value="DUF8155"/>
    <property type="match status" value="1"/>
</dbReference>
<evidence type="ECO:0000313" key="3">
    <source>
        <dbReference type="Proteomes" id="UP000218615"/>
    </source>
</evidence>
<dbReference type="EMBL" id="FZMP01000249">
    <property type="protein sequence ID" value="SNQ62903.1"/>
    <property type="molecule type" value="Genomic_DNA"/>
</dbReference>
<evidence type="ECO:0000313" key="2">
    <source>
        <dbReference type="EMBL" id="SNQ62903.1"/>
    </source>
</evidence>
<sequence length="157" mass="17995">MKKIASHNDIDIFAPDNSRFSFLKSPYAAHKTHSAVDIYYGSFSSDALSPADGEVIDVRSFDTPTPFKDRDSREYVIALRQKEHVVKILHIKPDVEIGERITAGDKIGTFIQNGYFIFWNDPVMHVEVRQPDDYLRASNRLSLVPQIKWGRLSSRKK</sequence>
<dbReference type="RefSeq" id="WP_096207400.1">
    <property type="nucleotide sequence ID" value="NZ_FZMP01000249.1"/>
</dbReference>
<organism evidence="2 3">
    <name type="scientific">Candidatus Methanoperedens nitratireducens</name>
    <dbReference type="NCBI Taxonomy" id="1392998"/>
    <lineage>
        <taxon>Archaea</taxon>
        <taxon>Methanobacteriati</taxon>
        <taxon>Methanobacteriota</taxon>
        <taxon>Stenosarchaea group</taxon>
        <taxon>Methanomicrobia</taxon>
        <taxon>Methanosarcinales</taxon>
        <taxon>ANME-2 cluster</taxon>
        <taxon>Candidatus Methanoperedentaceae</taxon>
        <taxon>Candidatus Methanoperedens</taxon>
    </lineage>
</organism>
<reference evidence="3" key="1">
    <citation type="submission" date="2017-06" db="EMBL/GenBank/DDBJ databases">
        <authorList>
            <person name="Cremers G."/>
        </authorList>
    </citation>
    <scope>NUCLEOTIDE SEQUENCE [LARGE SCALE GENOMIC DNA]</scope>
</reference>
<dbReference type="InterPro" id="IPR058468">
    <property type="entry name" value="DUF8155_N"/>
</dbReference>
<dbReference type="Proteomes" id="UP000218615">
    <property type="component" value="Unassembled WGS sequence"/>
</dbReference>
<proteinExistence type="predicted"/>
<dbReference type="Gene3D" id="2.70.70.10">
    <property type="entry name" value="Glucose Permease (Domain IIA)"/>
    <property type="match status" value="1"/>
</dbReference>